<comment type="caution">
    <text evidence="3">The sequence shown here is derived from an EMBL/GenBank/DDBJ whole genome shotgun (WGS) entry which is preliminary data.</text>
</comment>
<feature type="transmembrane region" description="Helical" evidence="2">
    <location>
        <begin position="12"/>
        <end position="32"/>
    </location>
</feature>
<evidence type="ECO:0000313" key="4">
    <source>
        <dbReference type="Proteomes" id="UP001205890"/>
    </source>
</evidence>
<proteinExistence type="predicted"/>
<keyword evidence="4" id="KW-1185">Reference proteome</keyword>
<accession>A0ABT1L8I9</accession>
<dbReference type="EMBL" id="JANCLU010000001">
    <property type="protein sequence ID" value="MCP8937266.1"/>
    <property type="molecule type" value="Genomic_DNA"/>
</dbReference>
<evidence type="ECO:0000313" key="3">
    <source>
        <dbReference type="EMBL" id="MCP8937266.1"/>
    </source>
</evidence>
<keyword evidence="2" id="KW-0472">Membrane</keyword>
<name>A0ABT1L8I9_9HYPH</name>
<gene>
    <name evidence="3" type="ORF">NK718_01955</name>
</gene>
<reference evidence="3 4" key="1">
    <citation type="submission" date="2022-07" db="EMBL/GenBank/DDBJ databases">
        <authorList>
            <person name="Li W.-J."/>
            <person name="Deng Q.-Q."/>
        </authorList>
    </citation>
    <scope>NUCLEOTIDE SEQUENCE [LARGE SCALE GENOMIC DNA]</scope>
    <source>
        <strain evidence="3 4">SYSU M60028</strain>
    </source>
</reference>
<evidence type="ECO:0000256" key="2">
    <source>
        <dbReference type="SAM" id="Phobius"/>
    </source>
</evidence>
<sequence length="89" mass="9278">MDDRKRIARFVGMNFGLGAVIGFAFVAAILVLDVSGLRSIAATTEGGAMAVMLLLMGCVSLATGAMLSTAPADDPRPVPVRSGARDRRR</sequence>
<dbReference type="RefSeq" id="WP_254738054.1">
    <property type="nucleotide sequence ID" value="NZ_JANCLU010000001.1"/>
</dbReference>
<feature type="transmembrane region" description="Helical" evidence="2">
    <location>
        <begin position="47"/>
        <end position="67"/>
    </location>
</feature>
<feature type="region of interest" description="Disordered" evidence="1">
    <location>
        <begin position="68"/>
        <end position="89"/>
    </location>
</feature>
<keyword evidence="2" id="KW-1133">Transmembrane helix</keyword>
<dbReference type="Proteomes" id="UP001205890">
    <property type="component" value="Unassembled WGS sequence"/>
</dbReference>
<organism evidence="3 4">
    <name type="scientific">Alsobacter ponti</name>
    <dbReference type="NCBI Taxonomy" id="2962936"/>
    <lineage>
        <taxon>Bacteria</taxon>
        <taxon>Pseudomonadati</taxon>
        <taxon>Pseudomonadota</taxon>
        <taxon>Alphaproteobacteria</taxon>
        <taxon>Hyphomicrobiales</taxon>
        <taxon>Alsobacteraceae</taxon>
        <taxon>Alsobacter</taxon>
    </lineage>
</organism>
<evidence type="ECO:0000256" key="1">
    <source>
        <dbReference type="SAM" id="MobiDB-lite"/>
    </source>
</evidence>
<keyword evidence="2" id="KW-0812">Transmembrane</keyword>
<protein>
    <submittedName>
        <fullName evidence="3">Uncharacterized protein</fullName>
    </submittedName>
</protein>